<sequence length="229" mass="25109">MGIDPMTHKSKSQAVGPDQLKDAANLSHMAQWEGARIEAEARLVRIEVLKPFQTQPSSSASAHEATTTAPLPDLPLQPLCLDVLTAWQGSWLEAPGYNEFSAGNFATIGSLDSLTTPSNISKKDEAMIRKAGAELGIPNNFPDDLKERMDIELLQLQSLAYCTDNDSLATGNENILLPNIMEAGLGEILLDNPTQLYPSITGRNSSIVARSYCGNFEENKNYWNNIFIW</sequence>
<organism evidence="1 2">
    <name type="scientific">Vaccinium darrowii</name>
    <dbReference type="NCBI Taxonomy" id="229202"/>
    <lineage>
        <taxon>Eukaryota</taxon>
        <taxon>Viridiplantae</taxon>
        <taxon>Streptophyta</taxon>
        <taxon>Embryophyta</taxon>
        <taxon>Tracheophyta</taxon>
        <taxon>Spermatophyta</taxon>
        <taxon>Magnoliopsida</taxon>
        <taxon>eudicotyledons</taxon>
        <taxon>Gunneridae</taxon>
        <taxon>Pentapetalae</taxon>
        <taxon>asterids</taxon>
        <taxon>Ericales</taxon>
        <taxon>Ericaceae</taxon>
        <taxon>Vaccinioideae</taxon>
        <taxon>Vaccinieae</taxon>
        <taxon>Vaccinium</taxon>
    </lineage>
</organism>
<comment type="caution">
    <text evidence="1">The sequence shown here is derived from an EMBL/GenBank/DDBJ whole genome shotgun (WGS) entry which is preliminary data.</text>
</comment>
<proteinExistence type="predicted"/>
<dbReference type="Proteomes" id="UP000828048">
    <property type="component" value="Chromosome 2"/>
</dbReference>
<evidence type="ECO:0000313" key="1">
    <source>
        <dbReference type="EMBL" id="KAH7834060.1"/>
    </source>
</evidence>
<keyword evidence="2" id="KW-1185">Reference proteome</keyword>
<protein>
    <submittedName>
        <fullName evidence="1">Uncharacterized protein</fullName>
    </submittedName>
</protein>
<dbReference type="EMBL" id="CM037152">
    <property type="protein sequence ID" value="KAH7834060.1"/>
    <property type="molecule type" value="Genomic_DNA"/>
</dbReference>
<evidence type="ECO:0000313" key="2">
    <source>
        <dbReference type="Proteomes" id="UP000828048"/>
    </source>
</evidence>
<accession>A0ACB7X0M7</accession>
<name>A0ACB7X0M7_9ERIC</name>
<gene>
    <name evidence="1" type="ORF">Vadar_012349</name>
</gene>
<reference evidence="1 2" key="1">
    <citation type="journal article" date="2021" name="Hortic Res">
        <title>High-quality reference genome and annotation aids understanding of berry development for evergreen blueberry (Vaccinium darrowii).</title>
        <authorList>
            <person name="Yu J."/>
            <person name="Hulse-Kemp A.M."/>
            <person name="Babiker E."/>
            <person name="Staton M."/>
        </authorList>
    </citation>
    <scope>NUCLEOTIDE SEQUENCE [LARGE SCALE GENOMIC DNA]</scope>
    <source>
        <strain evidence="2">cv. NJ 8807/NJ 8810</strain>
        <tissue evidence="1">Young leaf</tissue>
    </source>
</reference>